<evidence type="ECO:0000313" key="2">
    <source>
        <dbReference type="Proteomes" id="UP000829398"/>
    </source>
</evidence>
<sequence length="441" mass="49387">MLQLGEGSCFPGLLVGVNVGLAFVDGIIASLAFAQDHVMSNDVKNLSWHTYVLYILSSNKDSFKELTTWLDSSESYLLYFVLTLVAACNGWLCWSYSCGFIAMAFPRLLLFAAFLLLLSFWVDLCHQPDDEEEEDEEHGFLEALLKRSLSKPGSPNTDTRRICVPFHSIHVGSRQKIVILATVLVFILMMTFAVVIWIGMGENPIDSSMVARVYVSLFSIAILLLGGALAGYGLILCLKMRTVRSERAPSEMWKIAGLAVVSVLCFTPSAFIGLLTEIPVLYHWHRLEINGVSTSLLLILYYFVGSSVPSAFVLWEMRDLPPFVVANRQDESRTITFIRDSSAAVNHRQRWTTATSAQNQGTRSSAVRFDGCHFLPPLGIVNTNKMQNEFCPLLGLLRCLSHMYVSVGLVLEYVAAHMAKWPYVLAPLEMKYWLQKNLFVL</sequence>
<gene>
    <name evidence="1" type="ORF">KPL71_005957</name>
</gene>
<keyword evidence="2" id="KW-1185">Reference proteome</keyword>
<protein>
    <submittedName>
        <fullName evidence="1">DUF1084 domain-containing protein</fullName>
    </submittedName>
</protein>
<dbReference type="Proteomes" id="UP000829398">
    <property type="component" value="Chromosome 2"/>
</dbReference>
<dbReference type="EMBL" id="CM039171">
    <property type="protein sequence ID" value="KAH9797704.1"/>
    <property type="molecule type" value="Genomic_DNA"/>
</dbReference>
<name>A0ACB8NJF2_CITSI</name>
<comment type="caution">
    <text evidence="1">The sequence shown here is derived from an EMBL/GenBank/DDBJ whole genome shotgun (WGS) entry which is preliminary data.</text>
</comment>
<reference evidence="2" key="1">
    <citation type="journal article" date="2023" name="Hortic. Res.">
        <title>A chromosome-level phased genome enabling allele-level studies in sweet orange: a case study on citrus Huanglongbing tolerance.</title>
        <authorList>
            <person name="Wu B."/>
            <person name="Yu Q."/>
            <person name="Deng Z."/>
            <person name="Duan Y."/>
            <person name="Luo F."/>
            <person name="Gmitter F. Jr."/>
        </authorList>
    </citation>
    <scope>NUCLEOTIDE SEQUENCE [LARGE SCALE GENOMIC DNA]</scope>
    <source>
        <strain evidence="2">cv. Valencia</strain>
    </source>
</reference>
<accession>A0ACB8NJF2</accession>
<evidence type="ECO:0000313" key="1">
    <source>
        <dbReference type="EMBL" id="KAH9797704.1"/>
    </source>
</evidence>
<organism evidence="1 2">
    <name type="scientific">Citrus sinensis</name>
    <name type="common">Sweet orange</name>
    <name type="synonym">Citrus aurantium var. sinensis</name>
    <dbReference type="NCBI Taxonomy" id="2711"/>
    <lineage>
        <taxon>Eukaryota</taxon>
        <taxon>Viridiplantae</taxon>
        <taxon>Streptophyta</taxon>
        <taxon>Embryophyta</taxon>
        <taxon>Tracheophyta</taxon>
        <taxon>Spermatophyta</taxon>
        <taxon>Magnoliopsida</taxon>
        <taxon>eudicotyledons</taxon>
        <taxon>Gunneridae</taxon>
        <taxon>Pentapetalae</taxon>
        <taxon>rosids</taxon>
        <taxon>malvids</taxon>
        <taxon>Sapindales</taxon>
        <taxon>Rutaceae</taxon>
        <taxon>Aurantioideae</taxon>
        <taxon>Citrus</taxon>
    </lineage>
</organism>
<proteinExistence type="predicted"/>